<keyword evidence="4" id="KW-1185">Reference proteome</keyword>
<reference evidence="3" key="2">
    <citation type="submission" date="2025-09" db="UniProtKB">
        <authorList>
            <consortium name="Ensembl"/>
        </authorList>
    </citation>
    <scope>IDENTIFICATION</scope>
</reference>
<accession>A0A3Q3WF82</accession>
<name>A0A3Q3WF82_MOLML</name>
<reference evidence="3" key="1">
    <citation type="submission" date="2025-08" db="UniProtKB">
        <authorList>
            <consortium name="Ensembl"/>
        </authorList>
    </citation>
    <scope>IDENTIFICATION</scope>
</reference>
<feature type="compositionally biased region" description="Polar residues" evidence="2">
    <location>
        <begin position="18"/>
        <end position="31"/>
    </location>
</feature>
<dbReference type="AlphaFoldDB" id="A0A3Q3WF82"/>
<protein>
    <submittedName>
        <fullName evidence="3">Uncharacterized protein</fullName>
    </submittedName>
</protein>
<dbReference type="Ensembl" id="ENSMMOT00000013545.1">
    <property type="protein sequence ID" value="ENSMMOP00000013328.1"/>
    <property type="gene ID" value="ENSMMOG00000010229.1"/>
</dbReference>
<feature type="repeat" description="WD" evidence="1">
    <location>
        <begin position="257"/>
        <end position="298"/>
    </location>
</feature>
<dbReference type="SMART" id="SM00320">
    <property type="entry name" value="WD40"/>
    <property type="match status" value="5"/>
</dbReference>
<dbReference type="Gene3D" id="2.130.10.10">
    <property type="entry name" value="YVTN repeat-like/Quinoprotein amine dehydrogenase"/>
    <property type="match status" value="1"/>
</dbReference>
<proteinExistence type="predicted"/>
<evidence type="ECO:0000256" key="1">
    <source>
        <dbReference type="PROSITE-ProRule" id="PRU00221"/>
    </source>
</evidence>
<sequence>MSSLVAYEDSESDDDPLDQTQEGESATVQTVSCEQNQEVSVCYSSEVTLSHHRFIPEPDTPVLEYHGSASEGSSFSLHPNSQPHGCFDMERRSCSDRMAQEKHLRGAIAPLSLGVTQGKISQLPSLHMAQRTGDKLTPAKRLGTVSPGVRPYIPKRQRLATLAQATDSKFPVEHFEGNQTRLLSEVSEKVKFYLDHKPSAAGIPRRLLMSLGSHQGPVNTLQWCPVPHLSHLLLSASMDKTFKVWDAAESGRCLRAYTCHSGAVRDACWTPCGRRLLTGSFDNAAAITDVETGEQQHVLRLDNQFKVMCVVWHPSNPEVFLCGGYSSVVKAWDSRSGKVKLINLLREDLSFLLTMVHRLSTNKERSSNELISFLDFSLIKFGHQERYTCPSLALHPLEESFVAQTNGNYVAVFSSQRPYRMNKRRRYEGHKVEGYAVQCEFSPDGTILASGSATGSAHFYDYQNARLLHILNAHRQPCLCVCLHPVLPATAATCDWAGEIKVWH</sequence>
<dbReference type="Proteomes" id="UP000261620">
    <property type="component" value="Unplaced"/>
</dbReference>
<dbReference type="PANTHER" id="PTHR44566">
    <property type="entry name" value="TRANSDUCIN/WD40 REPEAT-LIKE SUPERFAMILY PROTEIN"/>
    <property type="match status" value="1"/>
</dbReference>
<feature type="repeat" description="WD" evidence="1">
    <location>
        <begin position="211"/>
        <end position="246"/>
    </location>
</feature>
<evidence type="ECO:0000256" key="2">
    <source>
        <dbReference type="SAM" id="MobiDB-lite"/>
    </source>
</evidence>
<keyword evidence="1" id="KW-0853">WD repeat</keyword>
<dbReference type="InterPro" id="IPR053053">
    <property type="entry name" value="WD_repeat_protein"/>
</dbReference>
<organism evidence="3 4">
    <name type="scientific">Mola mola</name>
    <name type="common">Ocean sunfish</name>
    <name type="synonym">Tetraodon mola</name>
    <dbReference type="NCBI Taxonomy" id="94237"/>
    <lineage>
        <taxon>Eukaryota</taxon>
        <taxon>Metazoa</taxon>
        <taxon>Chordata</taxon>
        <taxon>Craniata</taxon>
        <taxon>Vertebrata</taxon>
        <taxon>Euteleostomi</taxon>
        <taxon>Actinopterygii</taxon>
        <taxon>Neopterygii</taxon>
        <taxon>Teleostei</taxon>
        <taxon>Neoteleostei</taxon>
        <taxon>Acanthomorphata</taxon>
        <taxon>Eupercaria</taxon>
        <taxon>Tetraodontiformes</taxon>
        <taxon>Molidae</taxon>
        <taxon>Mola</taxon>
    </lineage>
</organism>
<evidence type="ECO:0000313" key="3">
    <source>
        <dbReference type="Ensembl" id="ENSMMOP00000013328.1"/>
    </source>
</evidence>
<dbReference type="Pfam" id="PF00400">
    <property type="entry name" value="WD40"/>
    <property type="match status" value="4"/>
</dbReference>
<dbReference type="STRING" id="94237.ENSMMOP00000013328"/>
<dbReference type="InterPro" id="IPR015943">
    <property type="entry name" value="WD40/YVTN_repeat-like_dom_sf"/>
</dbReference>
<dbReference type="PROSITE" id="PS50082">
    <property type="entry name" value="WD_REPEATS_2"/>
    <property type="match status" value="2"/>
</dbReference>
<feature type="compositionally biased region" description="Acidic residues" evidence="2">
    <location>
        <begin position="8"/>
        <end position="17"/>
    </location>
</feature>
<evidence type="ECO:0000313" key="4">
    <source>
        <dbReference type="Proteomes" id="UP000261620"/>
    </source>
</evidence>
<dbReference type="PROSITE" id="PS50294">
    <property type="entry name" value="WD_REPEATS_REGION"/>
    <property type="match status" value="1"/>
</dbReference>
<dbReference type="SUPFAM" id="SSF50978">
    <property type="entry name" value="WD40 repeat-like"/>
    <property type="match status" value="1"/>
</dbReference>
<dbReference type="InterPro" id="IPR001680">
    <property type="entry name" value="WD40_rpt"/>
</dbReference>
<dbReference type="OMA" id="WDYETTA"/>
<dbReference type="PANTHER" id="PTHR44566:SF1">
    <property type="entry name" value="WD REPEAT-CONTAINING PROTEIN 25"/>
    <property type="match status" value="1"/>
</dbReference>
<feature type="region of interest" description="Disordered" evidence="2">
    <location>
        <begin position="1"/>
        <end position="31"/>
    </location>
</feature>
<dbReference type="InterPro" id="IPR036322">
    <property type="entry name" value="WD40_repeat_dom_sf"/>
</dbReference>